<dbReference type="SUPFAM" id="SSF48334">
    <property type="entry name" value="DNA repair protein MutS, domain III"/>
    <property type="match status" value="1"/>
</dbReference>
<evidence type="ECO:0000313" key="3">
    <source>
        <dbReference type="EMBL" id="KAG6735376.1"/>
    </source>
</evidence>
<accession>A0A8X7XNW5</accession>
<dbReference type="OrthoDB" id="29596at2759"/>
<dbReference type="GO" id="GO:0140664">
    <property type="term" value="F:ATP-dependent DNA damage sensor activity"/>
    <property type="evidence" value="ECO:0007669"/>
    <property type="project" value="InterPro"/>
</dbReference>
<dbReference type="AlphaFoldDB" id="A0A8X7XNW5"/>
<dbReference type="EMBL" id="JAAWWB010002189">
    <property type="protein sequence ID" value="KAG6735376.1"/>
    <property type="molecule type" value="Genomic_DNA"/>
</dbReference>
<dbReference type="GO" id="GO:0051026">
    <property type="term" value="P:chiasma assembly"/>
    <property type="evidence" value="ECO:0007669"/>
    <property type="project" value="TreeGrafter"/>
</dbReference>
<dbReference type="PANTHER" id="PTHR11361">
    <property type="entry name" value="DNA MISMATCH REPAIR PROTEIN MUTS FAMILY MEMBER"/>
    <property type="match status" value="1"/>
</dbReference>
<evidence type="ECO:0000313" key="4">
    <source>
        <dbReference type="Proteomes" id="UP000886885"/>
    </source>
</evidence>
<comment type="caution">
    <text evidence="3">The sequence shown here is derived from an EMBL/GenBank/DDBJ whole genome shotgun (WGS) entry which is preliminary data.</text>
</comment>
<organism evidence="3 4">
    <name type="scientific">Populus tomentosa</name>
    <name type="common">Chinese white poplar</name>
    <dbReference type="NCBI Taxonomy" id="118781"/>
    <lineage>
        <taxon>Eukaryota</taxon>
        <taxon>Viridiplantae</taxon>
        <taxon>Streptophyta</taxon>
        <taxon>Embryophyta</taxon>
        <taxon>Tracheophyta</taxon>
        <taxon>Spermatophyta</taxon>
        <taxon>Magnoliopsida</taxon>
        <taxon>eudicotyledons</taxon>
        <taxon>Gunneridae</taxon>
        <taxon>Pentapetalae</taxon>
        <taxon>rosids</taxon>
        <taxon>fabids</taxon>
        <taxon>Malpighiales</taxon>
        <taxon>Salicaceae</taxon>
        <taxon>Saliceae</taxon>
        <taxon>Populus</taxon>
    </lineage>
</organism>
<keyword evidence="2" id="KW-0472">Membrane</keyword>
<dbReference type="GO" id="GO:0030983">
    <property type="term" value="F:mismatched DNA binding"/>
    <property type="evidence" value="ECO:0007669"/>
    <property type="project" value="InterPro"/>
</dbReference>
<keyword evidence="2" id="KW-1133">Transmembrane helix</keyword>
<dbReference type="GO" id="GO:0006298">
    <property type="term" value="P:mismatch repair"/>
    <property type="evidence" value="ECO:0007669"/>
    <property type="project" value="InterPro"/>
</dbReference>
<dbReference type="Proteomes" id="UP000886885">
    <property type="component" value="Unassembled WGS sequence"/>
</dbReference>
<dbReference type="InterPro" id="IPR027417">
    <property type="entry name" value="P-loop_NTPase"/>
</dbReference>
<keyword evidence="4" id="KW-1185">Reference proteome</keyword>
<dbReference type="PANTHER" id="PTHR11361:SF20">
    <property type="entry name" value="MUTS PROTEIN HOMOLOG 5"/>
    <property type="match status" value="1"/>
</dbReference>
<dbReference type="GO" id="GO:0005524">
    <property type="term" value="F:ATP binding"/>
    <property type="evidence" value="ECO:0007669"/>
    <property type="project" value="InterPro"/>
</dbReference>
<name>A0A8X7XNW5_POPTO</name>
<evidence type="ECO:0000256" key="2">
    <source>
        <dbReference type="SAM" id="Phobius"/>
    </source>
</evidence>
<reference evidence="3" key="1">
    <citation type="journal article" date="2020" name="bioRxiv">
        <title>Hybrid origin of Populus tomentosa Carr. identified through genome sequencing and phylogenomic analysis.</title>
        <authorList>
            <person name="An X."/>
            <person name="Gao K."/>
            <person name="Chen Z."/>
            <person name="Li J."/>
            <person name="Yang X."/>
            <person name="Yang X."/>
            <person name="Zhou J."/>
            <person name="Guo T."/>
            <person name="Zhao T."/>
            <person name="Huang S."/>
            <person name="Miao D."/>
            <person name="Khan W.U."/>
            <person name="Rao P."/>
            <person name="Ye M."/>
            <person name="Lei B."/>
            <person name="Liao W."/>
            <person name="Wang J."/>
            <person name="Ji L."/>
            <person name="Li Y."/>
            <person name="Guo B."/>
            <person name="Mustafa N.S."/>
            <person name="Li S."/>
            <person name="Yun Q."/>
            <person name="Keller S.R."/>
            <person name="Mao J."/>
            <person name="Zhang R."/>
            <person name="Strauss S.H."/>
        </authorList>
    </citation>
    <scope>NUCLEOTIDE SEQUENCE</scope>
    <source>
        <strain evidence="3">GM15</strain>
        <tissue evidence="3">Leaf</tissue>
    </source>
</reference>
<evidence type="ECO:0000256" key="1">
    <source>
        <dbReference type="ARBA" id="ARBA00006271"/>
    </source>
</evidence>
<dbReference type="GO" id="GO:0005634">
    <property type="term" value="C:nucleus"/>
    <property type="evidence" value="ECO:0007669"/>
    <property type="project" value="TreeGrafter"/>
</dbReference>
<keyword evidence="2" id="KW-0812">Transmembrane</keyword>
<gene>
    <name evidence="3" type="ORF">POTOM_062055</name>
</gene>
<proteinExistence type="inferred from homology"/>
<dbReference type="InterPro" id="IPR036187">
    <property type="entry name" value="DNA_mismatch_repair_MutS_sf"/>
</dbReference>
<sequence length="157" mass="18179">MCWHIIVYLFYSNFLKAVHLLIWKDMERAITRDLVSHVLLFSDHLLKAINFAAELDCILSLAIVAHQNNYVRPILTEETLLDIQNGRHVLQEMTVDTFIPNDTKILHDERIIIITGPNYSGKSIYIKQVSNDYQEDSMCPFMSAHAHICVVHLRMSV</sequence>
<protein>
    <submittedName>
        <fullName evidence="3">Uncharacterized protein</fullName>
    </submittedName>
</protein>
<feature type="transmembrane region" description="Helical" evidence="2">
    <location>
        <begin position="6"/>
        <end position="23"/>
    </location>
</feature>
<comment type="similarity">
    <text evidence="1">Belongs to the DNA mismatch repair MutS family.</text>
</comment>
<dbReference type="Gene3D" id="3.40.50.300">
    <property type="entry name" value="P-loop containing nucleotide triphosphate hydrolases"/>
    <property type="match status" value="1"/>
</dbReference>
<dbReference type="SUPFAM" id="SSF52540">
    <property type="entry name" value="P-loop containing nucleoside triphosphate hydrolases"/>
    <property type="match status" value="1"/>
</dbReference>
<dbReference type="InterPro" id="IPR045076">
    <property type="entry name" value="MutS"/>
</dbReference>